<gene>
    <name evidence="2" type="ORF">K469DRAFT_491159</name>
</gene>
<dbReference type="OrthoDB" id="3553147at2759"/>
<organism evidence="2 3">
    <name type="scientific">Zopfia rhizophila CBS 207.26</name>
    <dbReference type="NCBI Taxonomy" id="1314779"/>
    <lineage>
        <taxon>Eukaryota</taxon>
        <taxon>Fungi</taxon>
        <taxon>Dikarya</taxon>
        <taxon>Ascomycota</taxon>
        <taxon>Pezizomycotina</taxon>
        <taxon>Dothideomycetes</taxon>
        <taxon>Dothideomycetes incertae sedis</taxon>
        <taxon>Zopfiaceae</taxon>
        <taxon>Zopfia</taxon>
    </lineage>
</organism>
<keyword evidence="3" id="KW-1185">Reference proteome</keyword>
<protein>
    <recommendedName>
        <fullName evidence="1">Heterokaryon incompatibility domain-containing protein</fullName>
    </recommendedName>
</protein>
<proteinExistence type="predicted"/>
<reference evidence="2" key="1">
    <citation type="journal article" date="2020" name="Stud. Mycol.">
        <title>101 Dothideomycetes genomes: a test case for predicting lifestyles and emergence of pathogens.</title>
        <authorList>
            <person name="Haridas S."/>
            <person name="Albert R."/>
            <person name="Binder M."/>
            <person name="Bloem J."/>
            <person name="Labutti K."/>
            <person name="Salamov A."/>
            <person name="Andreopoulos B."/>
            <person name="Baker S."/>
            <person name="Barry K."/>
            <person name="Bills G."/>
            <person name="Bluhm B."/>
            <person name="Cannon C."/>
            <person name="Castanera R."/>
            <person name="Culley D."/>
            <person name="Daum C."/>
            <person name="Ezra D."/>
            <person name="Gonzalez J."/>
            <person name="Henrissat B."/>
            <person name="Kuo A."/>
            <person name="Liang C."/>
            <person name="Lipzen A."/>
            <person name="Lutzoni F."/>
            <person name="Magnuson J."/>
            <person name="Mondo S."/>
            <person name="Nolan M."/>
            <person name="Ohm R."/>
            <person name="Pangilinan J."/>
            <person name="Park H.-J."/>
            <person name="Ramirez L."/>
            <person name="Alfaro M."/>
            <person name="Sun H."/>
            <person name="Tritt A."/>
            <person name="Yoshinaga Y."/>
            <person name="Zwiers L.-H."/>
            <person name="Turgeon B."/>
            <person name="Goodwin S."/>
            <person name="Spatafora J."/>
            <person name="Crous P."/>
            <person name="Grigoriev I."/>
        </authorList>
    </citation>
    <scope>NUCLEOTIDE SEQUENCE</scope>
    <source>
        <strain evidence="2">CBS 207.26</strain>
    </source>
</reference>
<dbReference type="AlphaFoldDB" id="A0A6A6DUJ5"/>
<feature type="non-terminal residue" evidence="2">
    <location>
        <position position="57"/>
    </location>
</feature>
<dbReference type="Proteomes" id="UP000800200">
    <property type="component" value="Unassembled WGS sequence"/>
</dbReference>
<evidence type="ECO:0000313" key="2">
    <source>
        <dbReference type="EMBL" id="KAF2183254.1"/>
    </source>
</evidence>
<evidence type="ECO:0000259" key="1">
    <source>
        <dbReference type="Pfam" id="PF06985"/>
    </source>
</evidence>
<evidence type="ECO:0000313" key="3">
    <source>
        <dbReference type="Proteomes" id="UP000800200"/>
    </source>
</evidence>
<feature type="non-terminal residue" evidence="2">
    <location>
        <position position="1"/>
    </location>
</feature>
<name>A0A6A6DUJ5_9PEZI</name>
<accession>A0A6A6DUJ5</accession>
<dbReference type="InterPro" id="IPR010730">
    <property type="entry name" value="HET"/>
</dbReference>
<dbReference type="EMBL" id="ML994644">
    <property type="protein sequence ID" value="KAF2183254.1"/>
    <property type="molecule type" value="Genomic_DNA"/>
</dbReference>
<feature type="domain" description="Heterokaryon incompatibility" evidence="1">
    <location>
        <begin position="1"/>
        <end position="45"/>
    </location>
</feature>
<sequence length="57" mass="6457">IDAICVNEEGDGEKERQVYDMDGVYRRAKYILLWLGPEENGSQLAMGISADSLNYFL</sequence>
<dbReference type="Pfam" id="PF06985">
    <property type="entry name" value="HET"/>
    <property type="match status" value="1"/>
</dbReference>